<evidence type="ECO:0000256" key="5">
    <source>
        <dbReference type="ARBA" id="ARBA00023136"/>
    </source>
</evidence>
<evidence type="ECO:0000256" key="2">
    <source>
        <dbReference type="ARBA" id="ARBA00022475"/>
    </source>
</evidence>
<sequence>MFERLRDGLRRARQRRGFERETVVLILKCTVAATLAWVVGTLLGASSQVGFAPFTALLVVRPSVYGSVLQSGRYVAAVFAGALLAGLVGLTTGAQLWTFALLLLVALAAGQARFFGAQGTQLPVVAAFALAGGTAENPEDLGYLLLMVCVGAVCALATNTVFAPAIRFRDAENAVLDLADGLRSLTSEMAEGLREGREGLDLDHWGRASGGFDGSVRNAQEAVRRQEDRTRLNPRRLVPGKHLDPGALDTYRDWIAALSRASRHVQSIVRTLRTTTGRGSRYSGPDDAFLREFAPLVERASEIFGAVHDHEEPERGSASEELCGRVQDALRLVDEERTRMRERWDDENWPVYSGLLTDVERLFEEVDQGYENSTRADRG</sequence>
<accession>A0A840WRM0</accession>
<comment type="subcellular location">
    <subcellularLocation>
        <location evidence="1">Cell membrane</location>
        <topology evidence="1">Multi-pass membrane protein</topology>
    </subcellularLocation>
</comment>
<evidence type="ECO:0000256" key="3">
    <source>
        <dbReference type="ARBA" id="ARBA00022692"/>
    </source>
</evidence>
<evidence type="ECO:0000256" key="6">
    <source>
        <dbReference type="SAM" id="Phobius"/>
    </source>
</evidence>
<proteinExistence type="predicted"/>
<evidence type="ECO:0000313" key="8">
    <source>
        <dbReference type="Proteomes" id="UP000579647"/>
    </source>
</evidence>
<keyword evidence="2" id="KW-1003">Cell membrane</keyword>
<dbReference type="AlphaFoldDB" id="A0A840WRM0"/>
<evidence type="ECO:0000256" key="1">
    <source>
        <dbReference type="ARBA" id="ARBA00004651"/>
    </source>
</evidence>
<dbReference type="Pfam" id="PF06081">
    <property type="entry name" value="ArAE_1"/>
    <property type="match status" value="1"/>
</dbReference>
<keyword evidence="5 6" id="KW-0472">Membrane</keyword>
<keyword evidence="8" id="KW-1185">Reference proteome</keyword>
<feature type="transmembrane region" description="Helical" evidence="6">
    <location>
        <begin position="21"/>
        <end position="45"/>
    </location>
</feature>
<dbReference type="GO" id="GO:0005886">
    <property type="term" value="C:plasma membrane"/>
    <property type="evidence" value="ECO:0007669"/>
    <property type="project" value="UniProtKB-SubCell"/>
</dbReference>
<organism evidence="7 8">
    <name type="scientific">Nocardiopsis metallicus</name>
    <dbReference type="NCBI Taxonomy" id="179819"/>
    <lineage>
        <taxon>Bacteria</taxon>
        <taxon>Bacillati</taxon>
        <taxon>Actinomycetota</taxon>
        <taxon>Actinomycetes</taxon>
        <taxon>Streptosporangiales</taxon>
        <taxon>Nocardiopsidaceae</taxon>
        <taxon>Nocardiopsis</taxon>
    </lineage>
</organism>
<keyword evidence="3 6" id="KW-0812">Transmembrane</keyword>
<dbReference type="Proteomes" id="UP000579647">
    <property type="component" value="Unassembled WGS sequence"/>
</dbReference>
<keyword evidence="4 6" id="KW-1133">Transmembrane helix</keyword>
<reference evidence="7 8" key="1">
    <citation type="submission" date="2020-08" db="EMBL/GenBank/DDBJ databases">
        <title>Sequencing the genomes of 1000 actinobacteria strains.</title>
        <authorList>
            <person name="Klenk H.-P."/>
        </authorList>
    </citation>
    <scope>NUCLEOTIDE SEQUENCE [LARGE SCALE GENOMIC DNA]</scope>
    <source>
        <strain evidence="7 8">DSM 44598</strain>
    </source>
</reference>
<evidence type="ECO:0000313" key="7">
    <source>
        <dbReference type="EMBL" id="MBB5494207.1"/>
    </source>
</evidence>
<evidence type="ECO:0008006" key="9">
    <source>
        <dbReference type="Google" id="ProtNLM"/>
    </source>
</evidence>
<protein>
    <recommendedName>
        <fullName evidence="9">Aromatic acid exporter family member 1</fullName>
    </recommendedName>
</protein>
<feature type="transmembrane region" description="Helical" evidence="6">
    <location>
        <begin position="74"/>
        <end position="107"/>
    </location>
</feature>
<dbReference type="EMBL" id="JACHDO010000001">
    <property type="protein sequence ID" value="MBB5494207.1"/>
    <property type="molecule type" value="Genomic_DNA"/>
</dbReference>
<name>A0A840WRM0_9ACTN</name>
<evidence type="ECO:0000256" key="4">
    <source>
        <dbReference type="ARBA" id="ARBA00022989"/>
    </source>
</evidence>
<gene>
    <name evidence="7" type="ORF">HNR07_005344</name>
</gene>
<dbReference type="InterPro" id="IPR010343">
    <property type="entry name" value="ArAE_1"/>
</dbReference>
<feature type="transmembrane region" description="Helical" evidence="6">
    <location>
        <begin position="141"/>
        <end position="162"/>
    </location>
</feature>
<dbReference type="RefSeq" id="WP_184367329.1">
    <property type="nucleotide sequence ID" value="NZ_BAAAKM010000112.1"/>
</dbReference>
<feature type="transmembrane region" description="Helical" evidence="6">
    <location>
        <begin position="114"/>
        <end position="135"/>
    </location>
</feature>
<comment type="caution">
    <text evidence="7">The sequence shown here is derived from an EMBL/GenBank/DDBJ whole genome shotgun (WGS) entry which is preliminary data.</text>
</comment>